<accession>A0A7V2SKJ1</accession>
<dbReference type="GO" id="GO:0042398">
    <property type="term" value="P:modified amino acid biosynthetic process"/>
    <property type="evidence" value="ECO:0007669"/>
    <property type="project" value="InterPro"/>
</dbReference>
<proteinExistence type="inferred from homology"/>
<dbReference type="PANTHER" id="PTHR36510:SF1">
    <property type="entry name" value="GLUTAMATE--CYSTEINE LIGASE 2-RELATED"/>
    <property type="match status" value="1"/>
</dbReference>
<evidence type="ECO:0000256" key="2">
    <source>
        <dbReference type="ARBA" id="ARBA00022741"/>
    </source>
</evidence>
<evidence type="ECO:0000256" key="1">
    <source>
        <dbReference type="ARBA" id="ARBA00022598"/>
    </source>
</evidence>
<dbReference type="EC" id="6.3.2.2" evidence="4"/>
<dbReference type="HAMAP" id="MF_01609">
    <property type="entry name" value="Glu_cys_ligase_2"/>
    <property type="match status" value="1"/>
</dbReference>
<dbReference type="GO" id="GO:0005524">
    <property type="term" value="F:ATP binding"/>
    <property type="evidence" value="ECO:0007669"/>
    <property type="project" value="UniProtKB-KW"/>
</dbReference>
<reference evidence="5" key="1">
    <citation type="journal article" date="2020" name="mSystems">
        <title>Genome- and Community-Level Interaction Insights into Carbon Utilization and Element Cycling Functions of Hydrothermarchaeota in Hydrothermal Sediment.</title>
        <authorList>
            <person name="Zhou Z."/>
            <person name="Liu Y."/>
            <person name="Xu W."/>
            <person name="Pan J."/>
            <person name="Luo Z.H."/>
            <person name="Li M."/>
        </authorList>
    </citation>
    <scope>NUCLEOTIDE SEQUENCE [LARGE SCALE GENOMIC DNA]</scope>
    <source>
        <strain evidence="5">HyVt-513</strain>
    </source>
</reference>
<dbReference type="InterPro" id="IPR006336">
    <property type="entry name" value="GCS2"/>
</dbReference>
<dbReference type="NCBIfam" id="TIGR02050">
    <property type="entry name" value="gshA_cyan_rel"/>
    <property type="match status" value="1"/>
</dbReference>
<dbReference type="GO" id="GO:0004357">
    <property type="term" value="F:glutamate-cysteine ligase activity"/>
    <property type="evidence" value="ECO:0007669"/>
    <property type="project" value="UniProtKB-EC"/>
</dbReference>
<dbReference type="InterPro" id="IPR014746">
    <property type="entry name" value="Gln_synth/guanido_kin_cat_dom"/>
</dbReference>
<keyword evidence="1 4" id="KW-0436">Ligase</keyword>
<dbReference type="Gene3D" id="3.30.590.20">
    <property type="match status" value="1"/>
</dbReference>
<name>A0A7V2SKJ1_9BACT</name>
<dbReference type="AlphaFoldDB" id="A0A7V2SKJ1"/>
<dbReference type="InterPro" id="IPR050141">
    <property type="entry name" value="GCL_type2/YbdK_subfam"/>
</dbReference>
<sequence>MPLLQNLVIELKEKGVVVAGHCDLSIFHPEDPWTLGVELEVRLIDAETMKPANRSPYIFEHLPERLRPHVHQELLQSMVEIVTPVCKTPAEATDFIMKTLGELTRIGAEENIALAALATHPFERKEDNRRFEDPRYEAFARELQVVLRNFLISGLHIHVAMPNDETAVRAYDASITYLPIFLALSANSPFHLGEDTGLQSYRSKIFERLPRAGIPEYFGSYREYCSLMEQLYATGTIQSAKDVWWDVRIHQGFGTVELRVCDAFYDRERLRLIVTFYQALLHHITQYPVGRVYTQISKQNKWNAVRHGMKANFIEGDRVLPLREKAHELVNDLERSGSFEALGTAAEAEALHELIERETIARKLRRIYEETGDFKAVIREELIE</sequence>
<dbReference type="Proteomes" id="UP000885722">
    <property type="component" value="Unassembled WGS sequence"/>
</dbReference>
<dbReference type="PANTHER" id="PTHR36510">
    <property type="entry name" value="GLUTAMATE--CYSTEINE LIGASE 2-RELATED"/>
    <property type="match status" value="1"/>
</dbReference>
<dbReference type="EMBL" id="DRNO01000077">
    <property type="protein sequence ID" value="HFC03438.1"/>
    <property type="molecule type" value="Genomic_DNA"/>
</dbReference>
<dbReference type="InterPro" id="IPR011793">
    <property type="entry name" value="YbdK"/>
</dbReference>
<keyword evidence="2 4" id="KW-0547">Nucleotide-binding</keyword>
<comment type="catalytic activity">
    <reaction evidence="4">
        <text>L-cysteine + L-glutamate + ATP = gamma-L-glutamyl-L-cysteine + ADP + phosphate + H(+)</text>
        <dbReference type="Rhea" id="RHEA:13285"/>
        <dbReference type="ChEBI" id="CHEBI:15378"/>
        <dbReference type="ChEBI" id="CHEBI:29985"/>
        <dbReference type="ChEBI" id="CHEBI:30616"/>
        <dbReference type="ChEBI" id="CHEBI:35235"/>
        <dbReference type="ChEBI" id="CHEBI:43474"/>
        <dbReference type="ChEBI" id="CHEBI:58173"/>
        <dbReference type="ChEBI" id="CHEBI:456216"/>
        <dbReference type="EC" id="6.3.2.2"/>
    </reaction>
</comment>
<dbReference type="Pfam" id="PF04107">
    <property type="entry name" value="GCS2"/>
    <property type="match status" value="1"/>
</dbReference>
<evidence type="ECO:0000313" key="5">
    <source>
        <dbReference type="EMBL" id="HFC03438.1"/>
    </source>
</evidence>
<dbReference type="SUPFAM" id="SSF55931">
    <property type="entry name" value="Glutamine synthetase/guanido kinase"/>
    <property type="match status" value="1"/>
</dbReference>
<organism evidence="5">
    <name type="scientific">Nitratifractor salsuginis</name>
    <dbReference type="NCBI Taxonomy" id="269261"/>
    <lineage>
        <taxon>Bacteria</taxon>
        <taxon>Pseudomonadati</taxon>
        <taxon>Campylobacterota</taxon>
        <taxon>Epsilonproteobacteria</taxon>
        <taxon>Campylobacterales</taxon>
        <taxon>Sulfurovaceae</taxon>
        <taxon>Nitratifractor</taxon>
    </lineage>
</organism>
<gene>
    <name evidence="5" type="ORF">ENJ74_01070</name>
</gene>
<keyword evidence="3 4" id="KW-0067">ATP-binding</keyword>
<evidence type="ECO:0000256" key="3">
    <source>
        <dbReference type="ARBA" id="ARBA00022840"/>
    </source>
</evidence>
<comment type="similarity">
    <text evidence="4">Belongs to the glutamate--cysteine ligase type 2 family. YbdK subfamily.</text>
</comment>
<protein>
    <recommendedName>
        <fullName evidence="4">Putative glutamate--cysteine ligase 2</fullName>
        <ecNumber evidence="4">6.3.2.2</ecNumber>
    </recommendedName>
    <alternativeName>
        <fullName evidence="4">Gamma-glutamylcysteine synthetase 2</fullName>
        <shortName evidence="4">GCS 2</shortName>
        <shortName evidence="4">Gamma-GCS 2</shortName>
    </alternativeName>
</protein>
<evidence type="ECO:0000256" key="4">
    <source>
        <dbReference type="HAMAP-Rule" id="MF_01609"/>
    </source>
</evidence>
<comment type="caution">
    <text evidence="5">The sequence shown here is derived from an EMBL/GenBank/DDBJ whole genome shotgun (WGS) entry which is preliminary data.</text>
</comment>
<comment type="function">
    <text evidence="4">ATP-dependent carboxylate-amine ligase which exhibits weak glutamate--cysteine ligase activity.</text>
</comment>